<keyword evidence="5" id="KW-1185">Reference proteome</keyword>
<proteinExistence type="predicted"/>
<dbReference type="InterPro" id="IPR011992">
    <property type="entry name" value="EF-hand-dom_pair"/>
</dbReference>
<comment type="caution">
    <text evidence="4">The sequence shown here is derived from an EMBL/GenBank/DDBJ whole genome shotgun (WGS) entry which is preliminary data.</text>
</comment>
<sequence length="134" mass="15893">MEIRALKKAFDASDFDQDGYLNMYEFDHLGKLLFGKNLMNYQQTCSFLNSNQIYGLTFEDICSIFGKESGDKTTQQMEMEKKAEEEEEEKEKKDKKQKKKEKKRKKKEKKGIKKKTTAKMRKKQTNQAKRTRAK</sequence>
<feature type="domain" description="EF-hand" evidence="3">
    <location>
        <begin position="1"/>
        <end position="36"/>
    </location>
</feature>
<gene>
    <name evidence="4" type="ORF">RFI_16436</name>
</gene>
<name>X6N645_RETFI</name>
<keyword evidence="1" id="KW-0106">Calcium</keyword>
<feature type="compositionally biased region" description="Basic and acidic residues" evidence="2">
    <location>
        <begin position="78"/>
        <end position="94"/>
    </location>
</feature>
<dbReference type="GO" id="GO:0005509">
    <property type="term" value="F:calcium ion binding"/>
    <property type="evidence" value="ECO:0007669"/>
    <property type="project" value="InterPro"/>
</dbReference>
<dbReference type="InterPro" id="IPR018247">
    <property type="entry name" value="EF_Hand_1_Ca_BS"/>
</dbReference>
<dbReference type="AlphaFoldDB" id="X6N645"/>
<dbReference type="Proteomes" id="UP000023152">
    <property type="component" value="Unassembled WGS sequence"/>
</dbReference>
<evidence type="ECO:0000256" key="2">
    <source>
        <dbReference type="SAM" id="MobiDB-lite"/>
    </source>
</evidence>
<protein>
    <recommendedName>
        <fullName evidence="3">EF-hand domain-containing protein</fullName>
    </recommendedName>
</protein>
<accession>X6N645</accession>
<dbReference type="SUPFAM" id="SSF47473">
    <property type="entry name" value="EF-hand"/>
    <property type="match status" value="1"/>
</dbReference>
<dbReference type="EMBL" id="ASPP01012270">
    <property type="protein sequence ID" value="ETO20782.1"/>
    <property type="molecule type" value="Genomic_DNA"/>
</dbReference>
<evidence type="ECO:0000256" key="1">
    <source>
        <dbReference type="ARBA" id="ARBA00022837"/>
    </source>
</evidence>
<evidence type="ECO:0000313" key="4">
    <source>
        <dbReference type="EMBL" id="ETO20782.1"/>
    </source>
</evidence>
<dbReference type="InterPro" id="IPR002048">
    <property type="entry name" value="EF_hand_dom"/>
</dbReference>
<feature type="compositionally biased region" description="Basic residues" evidence="2">
    <location>
        <begin position="95"/>
        <end position="134"/>
    </location>
</feature>
<dbReference type="PROSITE" id="PS50222">
    <property type="entry name" value="EF_HAND_2"/>
    <property type="match status" value="1"/>
</dbReference>
<dbReference type="OrthoDB" id="8833199at2759"/>
<evidence type="ECO:0000259" key="3">
    <source>
        <dbReference type="PROSITE" id="PS50222"/>
    </source>
</evidence>
<dbReference type="PROSITE" id="PS00018">
    <property type="entry name" value="EF_HAND_1"/>
    <property type="match status" value="1"/>
</dbReference>
<reference evidence="4 5" key="1">
    <citation type="journal article" date="2013" name="Curr. Biol.">
        <title>The Genome of the Foraminiferan Reticulomyxa filosa.</title>
        <authorList>
            <person name="Glockner G."/>
            <person name="Hulsmann N."/>
            <person name="Schleicher M."/>
            <person name="Noegel A.A."/>
            <person name="Eichinger L."/>
            <person name="Gallinger C."/>
            <person name="Pawlowski J."/>
            <person name="Sierra R."/>
            <person name="Euteneuer U."/>
            <person name="Pillet L."/>
            <person name="Moustafa A."/>
            <person name="Platzer M."/>
            <person name="Groth M."/>
            <person name="Szafranski K."/>
            <person name="Schliwa M."/>
        </authorList>
    </citation>
    <scope>NUCLEOTIDE SEQUENCE [LARGE SCALE GENOMIC DNA]</scope>
</reference>
<feature type="region of interest" description="Disordered" evidence="2">
    <location>
        <begin position="70"/>
        <end position="134"/>
    </location>
</feature>
<organism evidence="4 5">
    <name type="scientific">Reticulomyxa filosa</name>
    <dbReference type="NCBI Taxonomy" id="46433"/>
    <lineage>
        <taxon>Eukaryota</taxon>
        <taxon>Sar</taxon>
        <taxon>Rhizaria</taxon>
        <taxon>Retaria</taxon>
        <taxon>Foraminifera</taxon>
        <taxon>Monothalamids</taxon>
        <taxon>Reticulomyxidae</taxon>
        <taxon>Reticulomyxa</taxon>
    </lineage>
</organism>
<evidence type="ECO:0000313" key="5">
    <source>
        <dbReference type="Proteomes" id="UP000023152"/>
    </source>
</evidence>